<dbReference type="PANTHER" id="PTHR10063">
    <property type="entry name" value="TUBERIN"/>
    <property type="match status" value="1"/>
</dbReference>
<dbReference type="InterPro" id="IPR000331">
    <property type="entry name" value="Rap/Ran_GAP_dom"/>
</dbReference>
<gene>
    <name evidence="4" type="ORF">GMORB2_4546</name>
</gene>
<dbReference type="InterPro" id="IPR035974">
    <property type="entry name" value="Rap/Ran-GAP_sf"/>
</dbReference>
<dbReference type="Pfam" id="PF03542">
    <property type="entry name" value="Tuberin"/>
    <property type="match status" value="1"/>
</dbReference>
<dbReference type="RefSeq" id="XP_035318289.1">
    <property type="nucleotide sequence ID" value="XM_035466520.1"/>
</dbReference>
<feature type="region of interest" description="Disordered" evidence="2">
    <location>
        <begin position="1086"/>
        <end position="1112"/>
    </location>
</feature>
<dbReference type="InterPro" id="IPR027107">
    <property type="entry name" value="Tuberin/Ral-act_asu"/>
</dbReference>
<feature type="compositionally biased region" description="Polar residues" evidence="2">
    <location>
        <begin position="1282"/>
        <end position="1292"/>
    </location>
</feature>
<feature type="region of interest" description="Disordered" evidence="2">
    <location>
        <begin position="1463"/>
        <end position="1486"/>
    </location>
</feature>
<dbReference type="OrthoDB" id="19311at2759"/>
<evidence type="ECO:0000256" key="1">
    <source>
        <dbReference type="ARBA" id="ARBA00022468"/>
    </source>
</evidence>
<evidence type="ECO:0000259" key="3">
    <source>
        <dbReference type="PROSITE" id="PS50085"/>
    </source>
</evidence>
<reference evidence="4" key="1">
    <citation type="submission" date="2020-03" db="EMBL/GenBank/DDBJ databases">
        <title>Site-based positive gene gene selection in Geosmithia morbida across the United States reveals a broad range of putative effectors and factors for local host and environmental adapation.</title>
        <authorList>
            <person name="Onufrak A."/>
            <person name="Murdoch R.W."/>
            <person name="Gazis R."/>
            <person name="Huff M."/>
            <person name="Staton M."/>
            <person name="Klingeman W."/>
            <person name="Hadziabdic D."/>
        </authorList>
    </citation>
    <scope>NUCLEOTIDE SEQUENCE</scope>
    <source>
        <strain evidence="4">1262</strain>
    </source>
</reference>
<accession>A0A9P4YND1</accession>
<dbReference type="SUPFAM" id="SSF111347">
    <property type="entry name" value="Rap/Ran-GAP"/>
    <property type="match status" value="1"/>
</dbReference>
<evidence type="ECO:0000313" key="4">
    <source>
        <dbReference type="EMBL" id="KAF4119637.1"/>
    </source>
</evidence>
<dbReference type="Pfam" id="PF11864">
    <property type="entry name" value="DUF3384"/>
    <property type="match status" value="1"/>
</dbReference>
<dbReference type="InterPro" id="IPR024584">
    <property type="entry name" value="Tuberin_N"/>
</dbReference>
<dbReference type="SUPFAM" id="SSF48371">
    <property type="entry name" value="ARM repeat"/>
    <property type="match status" value="1"/>
</dbReference>
<feature type="region of interest" description="Disordered" evidence="2">
    <location>
        <begin position="1"/>
        <end position="21"/>
    </location>
</feature>
<feature type="compositionally biased region" description="Polar residues" evidence="2">
    <location>
        <begin position="1611"/>
        <end position="1635"/>
    </location>
</feature>
<feature type="region of interest" description="Disordered" evidence="2">
    <location>
        <begin position="754"/>
        <end position="877"/>
    </location>
</feature>
<evidence type="ECO:0000256" key="2">
    <source>
        <dbReference type="SAM" id="MobiDB-lite"/>
    </source>
</evidence>
<dbReference type="GO" id="GO:0051056">
    <property type="term" value="P:regulation of small GTPase mediated signal transduction"/>
    <property type="evidence" value="ECO:0007669"/>
    <property type="project" value="InterPro"/>
</dbReference>
<feature type="compositionally biased region" description="Low complexity" evidence="2">
    <location>
        <begin position="1636"/>
        <end position="1655"/>
    </location>
</feature>
<dbReference type="Gene3D" id="3.40.50.11210">
    <property type="entry name" value="Rap/Ran-GAP"/>
    <property type="match status" value="1"/>
</dbReference>
<feature type="region of interest" description="Disordered" evidence="2">
    <location>
        <begin position="1282"/>
        <end position="1301"/>
    </location>
</feature>
<comment type="caution">
    <text evidence="4">The sequence shown here is derived from an EMBL/GenBank/DDBJ whole genome shotgun (WGS) entry which is preliminary data.</text>
</comment>
<dbReference type="FunFam" id="3.40.50.11210:FF:000007">
    <property type="entry name" value="Tuberous sclerosis 2"/>
    <property type="match status" value="1"/>
</dbReference>
<feature type="compositionally biased region" description="Low complexity" evidence="2">
    <location>
        <begin position="1566"/>
        <end position="1576"/>
    </location>
</feature>
<feature type="region of interest" description="Disordered" evidence="2">
    <location>
        <begin position="1556"/>
        <end position="1685"/>
    </location>
</feature>
<feature type="region of interest" description="Disordered" evidence="2">
    <location>
        <begin position="645"/>
        <end position="668"/>
    </location>
</feature>
<feature type="compositionally biased region" description="Polar residues" evidence="2">
    <location>
        <begin position="1656"/>
        <end position="1669"/>
    </location>
</feature>
<dbReference type="GO" id="GO:0005634">
    <property type="term" value="C:nucleus"/>
    <property type="evidence" value="ECO:0007669"/>
    <property type="project" value="InterPro"/>
</dbReference>
<dbReference type="GO" id="GO:0005096">
    <property type="term" value="F:GTPase activator activity"/>
    <property type="evidence" value="ECO:0007669"/>
    <property type="project" value="UniProtKB-KW"/>
</dbReference>
<protein>
    <submittedName>
        <fullName evidence="4">Rap/ran-GAP</fullName>
    </submittedName>
</protein>
<dbReference type="InterPro" id="IPR018515">
    <property type="entry name" value="Tuberin-type_domain"/>
</dbReference>
<dbReference type="PANTHER" id="PTHR10063:SF0">
    <property type="entry name" value="TUBERIN"/>
    <property type="match status" value="1"/>
</dbReference>
<dbReference type="Proteomes" id="UP000749293">
    <property type="component" value="Unassembled WGS sequence"/>
</dbReference>
<name>A0A9P4YND1_9HYPO</name>
<sequence>MSPQGGDDVPSPDSSRATGLANVFRGLTASRSSRSLPLSSSSSSVALPVAELVNATPDAGGHSMSAGDKPAASTMDSYDLLKSGSLNDRIAAATNLKLAISEYPLNPILDIWYAARDLIEPANPPSARTAGWELLSECAKHNSSTDLERKEFFQTLTAPANPHDFHLQLAALVDLTHSGRALNGFDYDLVPLLTVWLQDAYKAVRNARKTASTAKGSKGSTKTKTVVLGEEKNFTQLFTFLIDILKFSFKCVDDVSLAGLIDGLLNICMSTSVEEDLRCCISVLDALVTFGTIPNDKLKGCIHVLSSIFCLVPSLQKESWHTLANFFRSHNGQATVRILLDVLRGLLTDPEKEKDLGREIRSSLAVLQKLLSKTAEKGYPPVPFALLADGLRTAVKASSSTRVYVAILRMINYLFCDQNGQMHRLIIDEDWSIMLQVAADCAAKLGRYTDSQPARFYDNGTSDDPIGKEVRQLISRLETIVANHKTATFVPRRTVIKLFVDVYHLLPDSAARTVLEYFQEFRSCSPSDIEWEKNLTLVLDGFFSNRNRSSETRLQALRTIMDAYEILDLISDDSEQDSIPRLARNILKDIVEETDVPVLDAVMSLMVSVVTSCDMELFEHIVTALRGIVDNNALRAPMSPGILSGAATASPGRNGEKPQAGSSQSPSNVVSRGFVKMFVQVMNQDGAKGAKLFDALVYIARLSHCEMDARLTAMKLLFRLRADWANMIFVTRELETNYVAPTLLRTDDSLAKKQAEDAARMSRGDHGNLARPTRGLSVSHNQGSEKALSGRVPSGSGSKGLPTAHYDQLWKLPDPDALPPNVPTLTSPVLSSFEAPDQGGATESEDPEEGQGEDGREGDDDDDEDEEEADEEEESSTFGLVFSLNMHSWLEAVLSILKGSDWEIYSFVLVHLPSQLSNHGVFKGAIKQIQDLRKLICEHVQTNSFHEPPNACGLRRADVAICLFHSLTMILSYHEHFQKGDEDDIVKTYVYGIRAWVRTAPCCIHALTICCHELPLSASKSLGQMLNQMAAIITQPDVAIHILEFLASLSRLRDVYVNFRDDEYRTVFGICFRYLEYARDKRQSNRASYASEGPSAPSAGGDGTDPGATHPNASDDLPQYVYTLTYQVIFFWFLALKLPDRATHVGTVTKKLFADTDSSGNVLEEQALIALDFMQRTTYADVDESKEDPTFNEERFGEMATRRWVVGNSIISIKQSVRTGWAQITKRQPSGTSSYMVHEYLLPRPLHHAKNPADMGRDGQESDNTILPSHLMVQLMASLPQPSYSGDSSVSSRPVPLPDDEATDRTLRVIDLTPTVDGHKVGVIYIGEGQTEETEILANVSGSSDYVEFLNNLGTLTRLKGATFNTQGLDREMDIDGPYAFCWRDRLTEIMFHVTTQMPTNLEFDPQVTNKKRHIGNDYVNIIFNDSGLPFRFDTFPSQFNYVNIVITPASRASFMATREAQAQTRAQTQAGTQDGKRQKQHGQPFYRVQVMSKPGFPRISPASEIKMVSLKALPDFIRLVALNASVFSLVWQNRSGGEYVSAWRSRLREIRRLRERHGPPPPHPSHTSHPHTLSTGASAPTAPQQHQPQLVQPQQLPASQATASTGTAQHPQLSSSDASRPGSSMRDSFTSLRRTSVATFFTSSTSEQTSHRSSMLSGPTGTSDTEITAQADGLSDSVDFSKWA</sequence>
<evidence type="ECO:0000313" key="5">
    <source>
        <dbReference type="Proteomes" id="UP000749293"/>
    </source>
</evidence>
<keyword evidence="5" id="KW-1185">Reference proteome</keyword>
<feature type="compositionally biased region" description="Low complexity" evidence="2">
    <location>
        <begin position="1583"/>
        <end position="1610"/>
    </location>
</feature>
<dbReference type="GO" id="GO:0033596">
    <property type="term" value="C:TSC1-TSC2 complex"/>
    <property type="evidence" value="ECO:0007669"/>
    <property type="project" value="TreeGrafter"/>
</dbReference>
<proteinExistence type="predicted"/>
<organism evidence="4 5">
    <name type="scientific">Geosmithia morbida</name>
    <dbReference type="NCBI Taxonomy" id="1094350"/>
    <lineage>
        <taxon>Eukaryota</taxon>
        <taxon>Fungi</taxon>
        <taxon>Dikarya</taxon>
        <taxon>Ascomycota</taxon>
        <taxon>Pezizomycotina</taxon>
        <taxon>Sordariomycetes</taxon>
        <taxon>Hypocreomycetidae</taxon>
        <taxon>Hypocreales</taxon>
        <taxon>Bionectriaceae</taxon>
        <taxon>Geosmithia</taxon>
    </lineage>
</organism>
<feature type="compositionally biased region" description="Acidic residues" evidence="2">
    <location>
        <begin position="843"/>
        <end position="875"/>
    </location>
</feature>
<dbReference type="EMBL" id="JAANYQ010000022">
    <property type="protein sequence ID" value="KAF4119637.1"/>
    <property type="molecule type" value="Genomic_DNA"/>
</dbReference>
<dbReference type="GO" id="GO:0032007">
    <property type="term" value="P:negative regulation of TOR signaling"/>
    <property type="evidence" value="ECO:0007669"/>
    <property type="project" value="TreeGrafter"/>
</dbReference>
<dbReference type="InterPro" id="IPR016024">
    <property type="entry name" value="ARM-type_fold"/>
</dbReference>
<dbReference type="GeneID" id="55970774"/>
<feature type="compositionally biased region" description="Low complexity" evidence="2">
    <location>
        <begin position="1463"/>
        <end position="1474"/>
    </location>
</feature>
<keyword evidence="1" id="KW-0343">GTPase activation</keyword>
<dbReference type="PROSITE" id="PS50085">
    <property type="entry name" value="RAPGAP"/>
    <property type="match status" value="1"/>
</dbReference>
<dbReference type="Pfam" id="PF02145">
    <property type="entry name" value="Rap_GAP"/>
    <property type="match status" value="1"/>
</dbReference>
<feature type="domain" description="Rap-GAP" evidence="3">
    <location>
        <begin position="1307"/>
        <end position="1554"/>
    </location>
</feature>
<feature type="compositionally biased region" description="Basic and acidic residues" evidence="2">
    <location>
        <begin position="754"/>
        <end position="768"/>
    </location>
</feature>